<keyword evidence="2" id="KW-1185">Reference proteome</keyword>
<name>A0A7Z0HZR0_9RHOB</name>
<evidence type="ECO:0000313" key="2">
    <source>
        <dbReference type="Proteomes" id="UP000529417"/>
    </source>
</evidence>
<dbReference type="InterPro" id="IPR038696">
    <property type="entry name" value="IalB_sf"/>
</dbReference>
<protein>
    <submittedName>
        <fullName evidence="1">Invasion associated locus B family protein</fullName>
    </submittedName>
</protein>
<dbReference type="Proteomes" id="UP000529417">
    <property type="component" value="Unassembled WGS sequence"/>
</dbReference>
<dbReference type="Pfam" id="PF06776">
    <property type="entry name" value="IalB"/>
    <property type="match status" value="1"/>
</dbReference>
<reference evidence="1 2" key="1">
    <citation type="journal article" date="2000" name="Arch. Microbiol.">
        <title>Rhodobaca bogoriensis gen. nov. and sp. nov., an alkaliphilic purple nonsulfur bacterium from African Rift Valley soda lakes.</title>
        <authorList>
            <person name="Milford A.D."/>
            <person name="Achenbach L.A."/>
            <person name="Jung D.O."/>
            <person name="Madigan M.T."/>
        </authorList>
    </citation>
    <scope>NUCLEOTIDE SEQUENCE [LARGE SCALE GENOMIC DNA]</scope>
    <source>
        <strain evidence="1 2">2376</strain>
    </source>
</reference>
<accession>A0A7Z0HZR0</accession>
<dbReference type="AlphaFoldDB" id="A0A7Z0HZR0"/>
<dbReference type="RefSeq" id="WP_179905992.1">
    <property type="nucleotide sequence ID" value="NZ_JACBXS010000017.1"/>
</dbReference>
<organism evidence="1 2">
    <name type="scientific">Rhabdonatronobacter sediminivivens</name>
    <dbReference type="NCBI Taxonomy" id="2743469"/>
    <lineage>
        <taxon>Bacteria</taxon>
        <taxon>Pseudomonadati</taxon>
        <taxon>Pseudomonadota</taxon>
        <taxon>Alphaproteobacteria</taxon>
        <taxon>Rhodobacterales</taxon>
        <taxon>Paracoccaceae</taxon>
        <taxon>Rhabdonatronobacter</taxon>
    </lineage>
</organism>
<gene>
    <name evidence="1" type="ORF">HUK65_09810</name>
</gene>
<dbReference type="Gene3D" id="2.60.40.1880">
    <property type="entry name" value="Invasion associated locus B (IalB) protein"/>
    <property type="match status" value="1"/>
</dbReference>
<dbReference type="PROSITE" id="PS51257">
    <property type="entry name" value="PROKAR_LIPOPROTEIN"/>
    <property type="match status" value="1"/>
</dbReference>
<comment type="caution">
    <text evidence="1">The sequence shown here is derived from an EMBL/GenBank/DDBJ whole genome shotgun (WGS) entry which is preliminary data.</text>
</comment>
<proteinExistence type="predicted"/>
<sequence>MRAPRHHLRAFHRGGPGRRVLVLACLALACLELVPPAKAQAQPFRDWVLERDEATCVISTRVHLRSTDTLLVAVSLSADGAGGALMAAEVPVGASLRERIAYVHAPGAPETTLEWQYCDAQTCMATATIDAGALAALKAGARITVAFRPLPASPVLATPISLMGLTRAWDALVACNAAAP</sequence>
<dbReference type="InterPro" id="IPR010642">
    <property type="entry name" value="Invasion_prot_B"/>
</dbReference>
<dbReference type="EMBL" id="JACBXS010000017">
    <property type="protein sequence ID" value="NYS25286.1"/>
    <property type="molecule type" value="Genomic_DNA"/>
</dbReference>
<evidence type="ECO:0000313" key="1">
    <source>
        <dbReference type="EMBL" id="NYS25286.1"/>
    </source>
</evidence>